<dbReference type="Pfam" id="PF04082">
    <property type="entry name" value="Fungal_trans"/>
    <property type="match status" value="1"/>
</dbReference>
<keyword evidence="9" id="KW-1185">Reference proteome</keyword>
<feature type="region of interest" description="Disordered" evidence="6">
    <location>
        <begin position="407"/>
        <end position="429"/>
    </location>
</feature>
<feature type="compositionally biased region" description="Polar residues" evidence="6">
    <location>
        <begin position="1"/>
        <end position="14"/>
    </location>
</feature>
<feature type="region of interest" description="Disordered" evidence="6">
    <location>
        <begin position="1"/>
        <end position="22"/>
    </location>
</feature>
<keyword evidence="3" id="KW-0238">DNA-binding</keyword>
<dbReference type="GO" id="GO:0000976">
    <property type="term" value="F:transcription cis-regulatory region binding"/>
    <property type="evidence" value="ECO:0007669"/>
    <property type="project" value="TreeGrafter"/>
</dbReference>
<dbReference type="SMART" id="SM00906">
    <property type="entry name" value="Fungal_trans"/>
    <property type="match status" value="1"/>
</dbReference>
<evidence type="ECO:0000256" key="1">
    <source>
        <dbReference type="ARBA" id="ARBA00004123"/>
    </source>
</evidence>
<dbReference type="InterPro" id="IPR007219">
    <property type="entry name" value="XnlR_reg_dom"/>
</dbReference>
<evidence type="ECO:0000256" key="2">
    <source>
        <dbReference type="ARBA" id="ARBA00023015"/>
    </source>
</evidence>
<dbReference type="GO" id="GO:0000981">
    <property type="term" value="F:DNA-binding transcription factor activity, RNA polymerase II-specific"/>
    <property type="evidence" value="ECO:0007669"/>
    <property type="project" value="TreeGrafter"/>
</dbReference>
<dbReference type="AlphaFoldDB" id="A0A427YKS4"/>
<dbReference type="InterPro" id="IPR051089">
    <property type="entry name" value="prtT"/>
</dbReference>
<proteinExistence type="predicted"/>
<sequence length="472" mass="53383">MSPTDLSSVFTQRPTAAAGHEAAKEDPVSLEFLSMLEAENLRRFFFRHLNPMIALLDPDLHDSSYMRQNSPLLYTAVLAVAAKFVHRELHQPLLTHAQMILNRATNMGECSLGLVQSLLIMVYWKTPTDTSAWVKIGIGIRLAYQLGLHVPRTKKLPSDDRDARILRSAERTWFCLHCFDRAYSEIFSLPTTIRLEELGDVEAWANEQGAPKVEADMHVASAVSTASAQMMWAKFRQSRDSLPRQWQWDFLSDLAAQYERHMKTWFPDDPSTRRFSAAEERSLKWFDLNHLLKIKHEMLDCAPPPNIPVLMNECLVLAQSFAGQTEAISEDGSLLYLQDTSATHLSSFGLVIYKLFWRLDARQQRLAIQTVRRVHQSCTKVAGTDDQAVTAFVARFLQRLLRMITQDSRANTQPGTPTGDGGAAPGALPQNNDLFTDLEEFLRLTATVDEERSLLDDQFWSSILPESAFGAQ</sequence>
<keyword evidence="4" id="KW-0804">Transcription</keyword>
<evidence type="ECO:0000256" key="6">
    <source>
        <dbReference type="SAM" id="MobiDB-lite"/>
    </source>
</evidence>
<dbReference type="STRING" id="1890683.A0A427YKS4"/>
<organism evidence="8 9">
    <name type="scientific">Saitozyma podzolica</name>
    <dbReference type="NCBI Taxonomy" id="1890683"/>
    <lineage>
        <taxon>Eukaryota</taxon>
        <taxon>Fungi</taxon>
        <taxon>Dikarya</taxon>
        <taxon>Basidiomycota</taxon>
        <taxon>Agaricomycotina</taxon>
        <taxon>Tremellomycetes</taxon>
        <taxon>Tremellales</taxon>
        <taxon>Trimorphomycetaceae</taxon>
        <taxon>Saitozyma</taxon>
    </lineage>
</organism>
<dbReference type="CDD" id="cd12148">
    <property type="entry name" value="fungal_TF_MHR"/>
    <property type="match status" value="1"/>
</dbReference>
<keyword evidence="2" id="KW-0805">Transcription regulation</keyword>
<comment type="caution">
    <text evidence="8">The sequence shown here is derived from an EMBL/GenBank/DDBJ whole genome shotgun (WGS) entry which is preliminary data.</text>
</comment>
<dbReference type="PANTHER" id="PTHR31845:SF19">
    <property type="entry name" value="TRANSCRIPTION FACTOR DOMAIN-CONTAINING PROTEIN"/>
    <property type="match status" value="1"/>
</dbReference>
<feature type="domain" description="Xylanolytic transcriptional activator regulatory" evidence="7">
    <location>
        <begin position="132"/>
        <end position="208"/>
    </location>
</feature>
<evidence type="ECO:0000256" key="5">
    <source>
        <dbReference type="ARBA" id="ARBA00023242"/>
    </source>
</evidence>
<comment type="subcellular location">
    <subcellularLocation>
        <location evidence="1">Nucleus</location>
    </subcellularLocation>
</comment>
<evidence type="ECO:0000259" key="7">
    <source>
        <dbReference type="SMART" id="SM00906"/>
    </source>
</evidence>
<dbReference type="GO" id="GO:0006351">
    <property type="term" value="P:DNA-templated transcription"/>
    <property type="evidence" value="ECO:0007669"/>
    <property type="project" value="InterPro"/>
</dbReference>
<dbReference type="Proteomes" id="UP000279259">
    <property type="component" value="Unassembled WGS sequence"/>
</dbReference>
<gene>
    <name evidence="8" type="ORF">EHS25_009049</name>
</gene>
<name>A0A427YKS4_9TREE</name>
<evidence type="ECO:0000256" key="4">
    <source>
        <dbReference type="ARBA" id="ARBA00023163"/>
    </source>
</evidence>
<reference evidence="8 9" key="1">
    <citation type="submission" date="2018-11" db="EMBL/GenBank/DDBJ databases">
        <title>Genome sequence of Saitozyma podzolica DSM 27192.</title>
        <authorList>
            <person name="Aliyu H."/>
            <person name="Gorte O."/>
            <person name="Ochsenreither K."/>
        </authorList>
    </citation>
    <scope>NUCLEOTIDE SEQUENCE [LARGE SCALE GENOMIC DNA]</scope>
    <source>
        <strain evidence="8 9">DSM 27192</strain>
    </source>
</reference>
<evidence type="ECO:0000256" key="3">
    <source>
        <dbReference type="ARBA" id="ARBA00023125"/>
    </source>
</evidence>
<dbReference type="GO" id="GO:0005634">
    <property type="term" value="C:nucleus"/>
    <property type="evidence" value="ECO:0007669"/>
    <property type="project" value="UniProtKB-SubCell"/>
</dbReference>
<dbReference type="PANTHER" id="PTHR31845">
    <property type="entry name" value="FINGER DOMAIN PROTEIN, PUTATIVE-RELATED"/>
    <property type="match status" value="1"/>
</dbReference>
<dbReference type="GO" id="GO:0008270">
    <property type="term" value="F:zinc ion binding"/>
    <property type="evidence" value="ECO:0007669"/>
    <property type="project" value="InterPro"/>
</dbReference>
<accession>A0A427YKS4</accession>
<protein>
    <recommendedName>
        <fullName evidence="7">Xylanolytic transcriptional activator regulatory domain-containing protein</fullName>
    </recommendedName>
</protein>
<evidence type="ECO:0000313" key="8">
    <source>
        <dbReference type="EMBL" id="RSH91680.1"/>
    </source>
</evidence>
<dbReference type="EMBL" id="RSCD01000007">
    <property type="protein sequence ID" value="RSH91680.1"/>
    <property type="molecule type" value="Genomic_DNA"/>
</dbReference>
<evidence type="ECO:0000313" key="9">
    <source>
        <dbReference type="Proteomes" id="UP000279259"/>
    </source>
</evidence>
<keyword evidence="5" id="KW-0539">Nucleus</keyword>
<dbReference type="OrthoDB" id="3163292at2759"/>